<gene>
    <name evidence="2" type="ORF">MFMK1_000419</name>
</gene>
<dbReference type="EMBL" id="CP121694">
    <property type="protein sequence ID" value="WRO20635.1"/>
    <property type="molecule type" value="Genomic_DNA"/>
</dbReference>
<dbReference type="Pfam" id="PF01882">
    <property type="entry name" value="DUF58"/>
    <property type="match status" value="1"/>
</dbReference>
<dbReference type="InterPro" id="IPR002881">
    <property type="entry name" value="DUF58"/>
</dbReference>
<sequence>MADVIFDKNFLRALEKLMLMGHRTSPGRYSGQRRSARRGDSVEFADFKAYAPGDDFRHVDWNAYARMEKLFLKLFLAEQDTSVRILLDCSASMAWKDGSKFRMAKQLAGALGYLSLANYDRVTVIGFGDENYLCGPLRGKGAARKLFNFIEGLPQQQRGDLFTLLEQLRPHFKGPGITLVISDLFFPVLDKALAALKHQRQEIGLIQILHPLELNPDYQGDLQLLDCETGNEKEISFNSSVRGHYQERLEDWRGGIKKLCHKYSVNLVDTASNASLEELTLKRLRKLGFLG</sequence>
<dbReference type="CDD" id="cd00198">
    <property type="entry name" value="vWFA"/>
    <property type="match status" value="1"/>
</dbReference>
<dbReference type="KEGG" id="dbc:MFMK1_000419"/>
<evidence type="ECO:0000259" key="1">
    <source>
        <dbReference type="Pfam" id="PF01882"/>
    </source>
</evidence>
<dbReference type="SUPFAM" id="SSF53300">
    <property type="entry name" value="vWA-like"/>
    <property type="match status" value="1"/>
</dbReference>
<keyword evidence="3" id="KW-1185">Reference proteome</keyword>
<dbReference type="Gene3D" id="3.40.50.410">
    <property type="entry name" value="von Willebrand factor, type A domain"/>
    <property type="match status" value="1"/>
</dbReference>
<dbReference type="Proteomes" id="UP001329915">
    <property type="component" value="Chromosome"/>
</dbReference>
<dbReference type="AlphaFoldDB" id="A0AAU0UI92"/>
<reference evidence="2 3" key="1">
    <citation type="submission" date="2023-04" db="EMBL/GenBank/DDBJ databases">
        <authorList>
            <person name="Hsu D."/>
        </authorList>
    </citation>
    <scope>NUCLEOTIDE SEQUENCE [LARGE SCALE GENOMIC DNA]</scope>
    <source>
        <strain evidence="2 3">MK1</strain>
    </source>
</reference>
<evidence type="ECO:0000313" key="2">
    <source>
        <dbReference type="EMBL" id="WRO20635.1"/>
    </source>
</evidence>
<accession>A0AAU0UI92</accession>
<protein>
    <submittedName>
        <fullName evidence="2">DUF58 domain-containing protein</fullName>
    </submittedName>
</protein>
<organism evidence="2 3">
    <name type="scientific">Metallumcola ferriviriculae</name>
    <dbReference type="NCBI Taxonomy" id="3039180"/>
    <lineage>
        <taxon>Bacteria</taxon>
        <taxon>Bacillati</taxon>
        <taxon>Bacillota</taxon>
        <taxon>Clostridia</taxon>
        <taxon>Neomoorellales</taxon>
        <taxon>Desulfitibacteraceae</taxon>
        <taxon>Metallumcola</taxon>
    </lineage>
</organism>
<dbReference type="PANTHER" id="PTHR33608">
    <property type="entry name" value="BLL2464 PROTEIN"/>
    <property type="match status" value="1"/>
</dbReference>
<dbReference type="RefSeq" id="WP_366923523.1">
    <property type="nucleotide sequence ID" value="NZ_CP121694.1"/>
</dbReference>
<proteinExistence type="predicted"/>
<dbReference type="PANTHER" id="PTHR33608:SF7">
    <property type="entry name" value="DUF58 DOMAIN-CONTAINING PROTEIN"/>
    <property type="match status" value="1"/>
</dbReference>
<name>A0AAU0UI92_9FIRM</name>
<evidence type="ECO:0000313" key="3">
    <source>
        <dbReference type="Proteomes" id="UP001329915"/>
    </source>
</evidence>
<dbReference type="InterPro" id="IPR036465">
    <property type="entry name" value="vWFA_dom_sf"/>
</dbReference>
<feature type="domain" description="DUF58" evidence="1">
    <location>
        <begin position="48"/>
        <end position="250"/>
    </location>
</feature>